<reference evidence="1" key="1">
    <citation type="submission" date="2015-08" db="UniProtKB">
        <authorList>
            <consortium name="WormBaseParasite"/>
        </authorList>
    </citation>
    <scope>IDENTIFICATION</scope>
</reference>
<accession>A0A0K0EG19</accession>
<evidence type="ECO:0000313" key="1">
    <source>
        <dbReference type="WBParaSite" id="SSTP_0000842700.1"/>
    </source>
</evidence>
<proteinExistence type="predicted"/>
<dbReference type="WBParaSite" id="SSTP_0000842700.1">
    <property type="protein sequence ID" value="SSTP_0000842700.1"/>
    <property type="gene ID" value="SSTP_0000842700"/>
</dbReference>
<name>A0A0K0EG19_STRER</name>
<dbReference type="AlphaFoldDB" id="A0A0K0EG19"/>
<sequence>MSMDDIEDDKKIFVIKIKLIEKINDYLDSLDPETVKSYDKIKKILIDKYTSQHTVRNAQARMNGYVVDHRPEFS</sequence>
<protein>
    <submittedName>
        <fullName evidence="1">Integrase_SAM-like_N domain-containing protein</fullName>
    </submittedName>
</protein>
<organism evidence="1">
    <name type="scientific">Strongyloides stercoralis</name>
    <name type="common">Threadworm</name>
    <dbReference type="NCBI Taxonomy" id="6248"/>
    <lineage>
        <taxon>Eukaryota</taxon>
        <taxon>Metazoa</taxon>
        <taxon>Ecdysozoa</taxon>
        <taxon>Nematoda</taxon>
        <taxon>Chromadorea</taxon>
        <taxon>Rhabditida</taxon>
        <taxon>Tylenchina</taxon>
        <taxon>Panagrolaimomorpha</taxon>
        <taxon>Strongyloidoidea</taxon>
        <taxon>Strongyloididae</taxon>
        <taxon>Strongyloides</taxon>
    </lineage>
</organism>